<dbReference type="Proteomes" id="UP000672039">
    <property type="component" value="Chromosome"/>
</dbReference>
<dbReference type="EMBL" id="CP072801">
    <property type="protein sequence ID" value="QTR46990.1"/>
    <property type="molecule type" value="Genomic_DNA"/>
</dbReference>
<gene>
    <name evidence="1" type="ORF">J9253_03340</name>
</gene>
<evidence type="ECO:0008006" key="3">
    <source>
        <dbReference type="Google" id="ProtNLM"/>
    </source>
</evidence>
<organism evidence="1 2">
    <name type="scientific">Thiothrix litoralis</name>
    <dbReference type="NCBI Taxonomy" id="2891210"/>
    <lineage>
        <taxon>Bacteria</taxon>
        <taxon>Pseudomonadati</taxon>
        <taxon>Pseudomonadota</taxon>
        <taxon>Gammaproteobacteria</taxon>
        <taxon>Thiotrichales</taxon>
        <taxon>Thiotrichaceae</taxon>
        <taxon>Thiothrix</taxon>
    </lineage>
</organism>
<sequence length="89" mass="10474">MRINARLEDSYESKFLLVQQQEHKNRTDILKEALDEYFARKLQANEQAAWEKNQRILKMLAGIGDGPEDLSSNYKEYLYKGLKEKHGLD</sequence>
<accession>A0ABX7WTI0</accession>
<name>A0ABX7WTI0_9GAMM</name>
<evidence type="ECO:0000313" key="2">
    <source>
        <dbReference type="Proteomes" id="UP000672039"/>
    </source>
</evidence>
<keyword evidence="2" id="KW-1185">Reference proteome</keyword>
<dbReference type="RefSeq" id="WP_210223295.1">
    <property type="nucleotide sequence ID" value="NZ_CP072801.1"/>
</dbReference>
<proteinExistence type="predicted"/>
<protein>
    <recommendedName>
        <fullName evidence="3">CopG family transcriptional regulator</fullName>
    </recommendedName>
</protein>
<reference evidence="1 2" key="1">
    <citation type="submission" date="2021-04" db="EMBL/GenBank/DDBJ databases">
        <title>Genomics, taxonomy and metabolism of representatives of sulfur bacteria of the genus Thiothrix: Thiothrix fructosivorans QT, Thiothrix unzii A1T and three new species, Thiothrix subterranea sp. nov., Thiothrix litoralis sp. nov. and 'Candidatus Thiothrix anitrata' sp. nov.</title>
        <authorList>
            <person name="Ravin N.V."/>
            <person name="Smolyakov D."/>
            <person name="Rudenko T.S."/>
            <person name="Mardanov A.V."/>
            <person name="Beletsky A.V."/>
            <person name="Markov N.D."/>
            <person name="Fomenkov A.I."/>
            <person name="Roberts R.J."/>
            <person name="Karnachuk O.V."/>
            <person name="Novikov A."/>
            <person name="Grabovich M.Y."/>
        </authorList>
    </citation>
    <scope>NUCLEOTIDE SEQUENCE [LARGE SCALE GENOMIC DNA]</scope>
    <source>
        <strain evidence="1 2">AS</strain>
    </source>
</reference>
<evidence type="ECO:0000313" key="1">
    <source>
        <dbReference type="EMBL" id="QTR46990.1"/>
    </source>
</evidence>